<dbReference type="EMBL" id="CAKOGP040000458">
    <property type="protein sequence ID" value="CAJ1935364.1"/>
    <property type="molecule type" value="Genomic_DNA"/>
</dbReference>
<dbReference type="AlphaFoldDB" id="A0AAD2CT75"/>
<name>A0AAD2CT75_9STRA</name>
<evidence type="ECO:0000313" key="2">
    <source>
        <dbReference type="Proteomes" id="UP001295423"/>
    </source>
</evidence>
<proteinExistence type="predicted"/>
<comment type="caution">
    <text evidence="1">The sequence shown here is derived from an EMBL/GenBank/DDBJ whole genome shotgun (WGS) entry which is preliminary data.</text>
</comment>
<protein>
    <submittedName>
        <fullName evidence="1">Uncharacterized protein</fullName>
    </submittedName>
</protein>
<reference evidence="1" key="1">
    <citation type="submission" date="2023-08" db="EMBL/GenBank/DDBJ databases">
        <authorList>
            <person name="Audoor S."/>
            <person name="Bilcke G."/>
        </authorList>
    </citation>
    <scope>NUCLEOTIDE SEQUENCE</scope>
</reference>
<accession>A0AAD2CT75</accession>
<sequence length="341" mass="38561">MPKDWNNFIEQQVNTPLAFRNLKTGDVMKQKSGVVHIINRVVTPAVNLKDNEVVVGPSFVASSKFISFFDEQKSFEYTAEMPCSKYVRDKAMLYINNASAHLVCLHLTNFMEDGPSEMSVFRDRATKTRLLFHQIQSIIEESVALGYQCGLKLGRAVIQDIVGDPKKVLIYKFRMTSSNLPMDCSDDDCRASDVPRTFPLKLQKPEERSLDVRNLEAKAKGLWTGVGDLIEEYVLYRVKHLTQGLDAKTNKAFVSGQAAHEEDIIECVSEAIEASCRLGQHVGFQNGQQQFKENNGLAGNKWIYSFVENGSDDMIQITTAKNRDYFPTGYFSICSNKRQKK</sequence>
<keyword evidence="2" id="KW-1185">Reference proteome</keyword>
<evidence type="ECO:0000313" key="1">
    <source>
        <dbReference type="EMBL" id="CAJ1935364.1"/>
    </source>
</evidence>
<dbReference type="Proteomes" id="UP001295423">
    <property type="component" value="Unassembled WGS sequence"/>
</dbReference>
<organism evidence="1 2">
    <name type="scientific">Cylindrotheca closterium</name>
    <dbReference type="NCBI Taxonomy" id="2856"/>
    <lineage>
        <taxon>Eukaryota</taxon>
        <taxon>Sar</taxon>
        <taxon>Stramenopiles</taxon>
        <taxon>Ochrophyta</taxon>
        <taxon>Bacillariophyta</taxon>
        <taxon>Bacillariophyceae</taxon>
        <taxon>Bacillariophycidae</taxon>
        <taxon>Bacillariales</taxon>
        <taxon>Bacillariaceae</taxon>
        <taxon>Cylindrotheca</taxon>
    </lineage>
</organism>
<gene>
    <name evidence="1" type="ORF">CYCCA115_LOCUS4699</name>
</gene>